<name>A0ACD4NUX4_9HYPH</name>
<sequence length="149" mass="15666">MQNVEQAIEALGAAMGLDGIGLDGAGNLTLIFDGSLPLNIARRGASELELWTPLPGQGTDAASLRRLLEANHLGEATGAARLALQPGGGAAVLCERLDVRDLDAEALTRRVLDFVRHASFWRSDEATHGAASPSMPTDDFQMGGTIFRA</sequence>
<evidence type="ECO:0000313" key="1">
    <source>
        <dbReference type="EMBL" id="WAJ30528.1"/>
    </source>
</evidence>
<proteinExistence type="predicted"/>
<gene>
    <name evidence="1" type="ORF">OXU80_10115</name>
</gene>
<accession>A0ACD4NUX4</accession>
<dbReference type="EMBL" id="CP113520">
    <property type="protein sequence ID" value="WAJ30528.1"/>
    <property type="molecule type" value="Genomic_DNA"/>
</dbReference>
<protein>
    <submittedName>
        <fullName evidence="1">Type III secretion system chaperone</fullName>
    </submittedName>
</protein>
<dbReference type="Proteomes" id="UP001163223">
    <property type="component" value="Chromosome"/>
</dbReference>
<keyword evidence="2" id="KW-1185">Reference proteome</keyword>
<evidence type="ECO:0000313" key="2">
    <source>
        <dbReference type="Proteomes" id="UP001163223"/>
    </source>
</evidence>
<reference evidence="1" key="1">
    <citation type="submission" date="2022-11" db="EMBL/GenBank/DDBJ databases">
        <title>beta-Carotene-producing bacterium, Jeongeuplla avenae sp. nov., alleviates the salt stress of Arabidopsis seedlings.</title>
        <authorList>
            <person name="Jiang L."/>
            <person name="Lee J."/>
        </authorList>
    </citation>
    <scope>NUCLEOTIDE SEQUENCE</scope>
    <source>
        <strain evidence="1">DY_R2A_6</strain>
    </source>
</reference>
<organism evidence="1 2">
    <name type="scientific">Antarcticirhabdus aurantiaca</name>
    <dbReference type="NCBI Taxonomy" id="2606717"/>
    <lineage>
        <taxon>Bacteria</taxon>
        <taxon>Pseudomonadati</taxon>
        <taxon>Pseudomonadota</taxon>
        <taxon>Alphaproteobacteria</taxon>
        <taxon>Hyphomicrobiales</taxon>
        <taxon>Aurantimonadaceae</taxon>
        <taxon>Antarcticirhabdus</taxon>
    </lineage>
</organism>